<protein>
    <recommendedName>
        <fullName evidence="9">Soluble interferon alpha/beta receptor OPG204</fullName>
    </recommendedName>
</protein>
<evidence type="ECO:0000256" key="10">
    <source>
        <dbReference type="ARBA" id="ARBA00045444"/>
    </source>
</evidence>
<dbReference type="PANTHER" id="PTHR11890:SF44">
    <property type="entry name" value="X-LINKED INTERLEUKIN-1 RECEPTOR ACCESSORY PROTEIN-LIKE 2"/>
    <property type="match status" value="1"/>
</dbReference>
<dbReference type="PANTHER" id="PTHR11890">
    <property type="entry name" value="INTERLEUKIN-1 RECEPTOR FAMILY MEMBER"/>
    <property type="match status" value="1"/>
</dbReference>
<keyword evidence="11" id="KW-1133">Transmembrane helix</keyword>
<dbReference type="InterPro" id="IPR013783">
    <property type="entry name" value="Ig-like_fold"/>
</dbReference>
<comment type="subunit">
    <text evidence="8">Interacts with host IFNA1.</text>
</comment>
<evidence type="ECO:0000259" key="13">
    <source>
        <dbReference type="PROSITE" id="PS50835"/>
    </source>
</evidence>
<sequence>MAKPTALSGSTLVFAAVCGLLATSVGASEDQSSTDHCFRNLYDGLGNSTFMQFTKEAISMDYGVQGSFKSLHCCAKGYRSIEWLKDGKAYPWTSEISSLILYPEASNQTIYTRQVQAADAGNYTCVLRNDTHKIAHHILLNVQGNLPDIPLATYRPHDQVAELGNSVRFYCEAFVGKLGLPDAKSEISWFQIKDGLEEQIDGEQITVLRENGQNIGSYLKISHVQIHNYGRYLCRVQFNGAAHHLEMYAGLFNAPIATEIDRTLTLYHTLAAVLSAAAAAIVVLSIWCLIRPWCLRRNGCKNQCQIENNMVNNGCANENYGRQNSMGPRQV</sequence>
<evidence type="ECO:0000256" key="5">
    <source>
        <dbReference type="ARBA" id="ARBA00023180"/>
    </source>
</evidence>
<evidence type="ECO:0000256" key="6">
    <source>
        <dbReference type="ARBA" id="ARBA00023258"/>
    </source>
</evidence>
<keyword evidence="12" id="KW-0732">Signal</keyword>
<keyword evidence="2" id="KW-0945">Host-virus interaction</keyword>
<dbReference type="InterPro" id="IPR003599">
    <property type="entry name" value="Ig_sub"/>
</dbReference>
<evidence type="ECO:0000256" key="8">
    <source>
        <dbReference type="ARBA" id="ARBA00038761"/>
    </source>
</evidence>
<feature type="chain" id="PRO_5030889835" description="Soluble interferon alpha/beta receptor OPG204" evidence="12">
    <location>
        <begin position="28"/>
        <end position="331"/>
    </location>
</feature>
<evidence type="ECO:0000313" key="14">
    <source>
        <dbReference type="EMBL" id="CAD7093372.1"/>
    </source>
</evidence>
<feature type="signal peptide" evidence="12">
    <location>
        <begin position="1"/>
        <end position="27"/>
    </location>
</feature>
<evidence type="ECO:0000256" key="11">
    <source>
        <dbReference type="SAM" id="Phobius"/>
    </source>
</evidence>
<dbReference type="InterPro" id="IPR007110">
    <property type="entry name" value="Ig-like_dom"/>
</dbReference>
<dbReference type="SUPFAM" id="SSF48726">
    <property type="entry name" value="Immunoglobulin"/>
    <property type="match status" value="2"/>
</dbReference>
<keyword evidence="15" id="KW-1185">Reference proteome</keyword>
<evidence type="ECO:0000256" key="12">
    <source>
        <dbReference type="SAM" id="SignalP"/>
    </source>
</evidence>
<dbReference type="OrthoDB" id="6019866at2759"/>
<dbReference type="Proteomes" id="UP000594454">
    <property type="component" value="Chromosome 6"/>
</dbReference>
<evidence type="ECO:0000256" key="4">
    <source>
        <dbReference type="ARBA" id="ARBA00023157"/>
    </source>
</evidence>
<proteinExistence type="predicted"/>
<dbReference type="InParanoid" id="A0A7R8V7C9"/>
<dbReference type="InterPro" id="IPR013098">
    <property type="entry name" value="Ig_I-set"/>
</dbReference>
<feature type="domain" description="Ig-like" evidence="13">
    <location>
        <begin position="65"/>
        <end position="141"/>
    </location>
</feature>
<dbReference type="InterPro" id="IPR015621">
    <property type="entry name" value="IL-1_rcpt_fam"/>
</dbReference>
<dbReference type="SMART" id="SM00409">
    <property type="entry name" value="IG"/>
    <property type="match status" value="2"/>
</dbReference>
<dbReference type="CDD" id="cd00096">
    <property type="entry name" value="Ig"/>
    <property type="match status" value="1"/>
</dbReference>
<dbReference type="AlphaFoldDB" id="A0A7R8V7C9"/>
<dbReference type="GO" id="GO:0039502">
    <property type="term" value="P:symbiont-mediated suppression of host type I interferon-mediated signaling pathway"/>
    <property type="evidence" value="ECO:0007669"/>
    <property type="project" value="UniProtKB-KW"/>
</dbReference>
<dbReference type="Pfam" id="PF07679">
    <property type="entry name" value="I-set"/>
    <property type="match status" value="1"/>
</dbReference>
<keyword evidence="4" id="KW-1015">Disulfide bond</keyword>
<reference evidence="14 15" key="1">
    <citation type="submission" date="2020-11" db="EMBL/GenBank/DDBJ databases">
        <authorList>
            <person name="Wallbank WR R."/>
            <person name="Pardo Diaz C."/>
            <person name="Kozak K."/>
            <person name="Martin S."/>
            <person name="Jiggins C."/>
            <person name="Moest M."/>
            <person name="Warren A I."/>
            <person name="Generalovic N T."/>
            <person name="Byers J.R.P. K."/>
            <person name="Montejo-Kovacevich G."/>
            <person name="Yen C E."/>
        </authorList>
    </citation>
    <scope>NUCLEOTIDE SEQUENCE [LARGE SCALE GENOMIC DNA]</scope>
</reference>
<keyword evidence="5" id="KW-0325">Glycoprotein</keyword>
<dbReference type="PROSITE" id="PS50835">
    <property type="entry name" value="IG_LIKE"/>
    <property type="match status" value="2"/>
</dbReference>
<keyword evidence="2" id="KW-0899">Viral immunoevasion</keyword>
<gene>
    <name evidence="14" type="ORF">HERILL_LOCUS15657</name>
</gene>
<evidence type="ECO:0000256" key="7">
    <source>
        <dbReference type="ARBA" id="ARBA00023319"/>
    </source>
</evidence>
<accession>A0A7R8V7C9</accession>
<feature type="transmembrane region" description="Helical" evidence="11">
    <location>
        <begin position="266"/>
        <end position="290"/>
    </location>
</feature>
<name>A0A7R8V7C9_HERIL</name>
<dbReference type="EMBL" id="LR899014">
    <property type="protein sequence ID" value="CAD7093372.1"/>
    <property type="molecule type" value="Genomic_DNA"/>
</dbReference>
<evidence type="ECO:0000313" key="15">
    <source>
        <dbReference type="Proteomes" id="UP000594454"/>
    </source>
</evidence>
<organism evidence="14 15">
    <name type="scientific">Hermetia illucens</name>
    <name type="common">Black soldier fly</name>
    <dbReference type="NCBI Taxonomy" id="343691"/>
    <lineage>
        <taxon>Eukaryota</taxon>
        <taxon>Metazoa</taxon>
        <taxon>Ecdysozoa</taxon>
        <taxon>Arthropoda</taxon>
        <taxon>Hexapoda</taxon>
        <taxon>Insecta</taxon>
        <taxon>Pterygota</taxon>
        <taxon>Neoptera</taxon>
        <taxon>Endopterygota</taxon>
        <taxon>Diptera</taxon>
        <taxon>Brachycera</taxon>
        <taxon>Stratiomyomorpha</taxon>
        <taxon>Stratiomyidae</taxon>
        <taxon>Hermetiinae</taxon>
        <taxon>Hermetia</taxon>
    </lineage>
</organism>
<evidence type="ECO:0000256" key="3">
    <source>
        <dbReference type="ARBA" id="ARBA00022830"/>
    </source>
</evidence>
<dbReference type="InterPro" id="IPR036179">
    <property type="entry name" value="Ig-like_dom_sf"/>
</dbReference>
<evidence type="ECO:0000256" key="9">
    <source>
        <dbReference type="ARBA" id="ARBA00041012"/>
    </source>
</evidence>
<keyword evidence="11" id="KW-0472">Membrane</keyword>
<keyword evidence="7" id="KW-0393">Immunoglobulin domain</keyword>
<keyword evidence="6" id="KW-0922">Interferon antiviral system evasion</keyword>
<evidence type="ECO:0000256" key="1">
    <source>
        <dbReference type="ARBA" id="ARBA00022518"/>
    </source>
</evidence>
<keyword evidence="3" id="KW-1114">Inhibition of host interferon signaling pathway by virus</keyword>
<dbReference type="Gene3D" id="2.60.40.10">
    <property type="entry name" value="Immunoglobulins"/>
    <property type="match status" value="2"/>
</dbReference>
<evidence type="ECO:0000256" key="2">
    <source>
        <dbReference type="ARBA" id="ARBA00022632"/>
    </source>
</evidence>
<keyword evidence="1" id="KW-0244">Early protein</keyword>
<keyword evidence="2" id="KW-1090">Inhibition of host innate immune response by virus</keyword>
<comment type="function">
    <text evidence="10">Counteracts the antiviral effects of host IFN-alpha/beta and key IFN-inducible proteins involved in viral RNA degradation suxh as host OAS1. Acts as a soluble IFN-alpha receptor and thus inhibits the interaction between host IFN-alpha and its receptor.</text>
</comment>
<keyword evidence="11" id="KW-0812">Transmembrane</keyword>
<feature type="domain" description="Ig-like" evidence="13">
    <location>
        <begin position="147"/>
        <end position="237"/>
    </location>
</feature>